<keyword evidence="5" id="KW-1185">Reference proteome</keyword>
<dbReference type="GO" id="GO:0005524">
    <property type="term" value="F:ATP binding"/>
    <property type="evidence" value="ECO:0007669"/>
    <property type="project" value="InterPro"/>
</dbReference>
<dbReference type="STRING" id="6832.A0A553NCZ5"/>
<organism evidence="4 5">
    <name type="scientific">Tigriopus californicus</name>
    <name type="common">Marine copepod</name>
    <dbReference type="NCBI Taxonomy" id="6832"/>
    <lineage>
        <taxon>Eukaryota</taxon>
        <taxon>Metazoa</taxon>
        <taxon>Ecdysozoa</taxon>
        <taxon>Arthropoda</taxon>
        <taxon>Crustacea</taxon>
        <taxon>Multicrustacea</taxon>
        <taxon>Hexanauplia</taxon>
        <taxon>Copepoda</taxon>
        <taxon>Harpacticoida</taxon>
        <taxon>Harpacticidae</taxon>
        <taxon>Tigriopus</taxon>
    </lineage>
</organism>
<protein>
    <recommendedName>
        <fullName evidence="6">Adenylate kinase isoenzyme 5</fullName>
    </recommendedName>
</protein>
<dbReference type="PANTHER" id="PTHR23359">
    <property type="entry name" value="NUCLEOTIDE KINASE"/>
    <property type="match status" value="1"/>
</dbReference>
<evidence type="ECO:0000256" key="1">
    <source>
        <dbReference type="ARBA" id="ARBA00022679"/>
    </source>
</evidence>
<reference evidence="4 5" key="1">
    <citation type="journal article" date="2018" name="Nat. Ecol. Evol.">
        <title>Genomic signatures of mitonuclear coevolution across populations of Tigriopus californicus.</title>
        <authorList>
            <person name="Barreto F.S."/>
            <person name="Watson E.T."/>
            <person name="Lima T.G."/>
            <person name="Willett C.S."/>
            <person name="Edmands S."/>
            <person name="Li W."/>
            <person name="Burton R.S."/>
        </authorList>
    </citation>
    <scope>NUCLEOTIDE SEQUENCE [LARGE SCALE GENOMIC DNA]</scope>
    <source>
        <strain evidence="4 5">San Diego</strain>
    </source>
</reference>
<keyword evidence="1" id="KW-0808">Transferase</keyword>
<dbReference type="OMA" id="LATEWIM"/>
<gene>
    <name evidence="4" type="ORF">TCAL_12961</name>
</gene>
<dbReference type="SUPFAM" id="SSF52540">
    <property type="entry name" value="P-loop containing nucleoside triphosphate hydrolases"/>
    <property type="match status" value="2"/>
</dbReference>
<keyword evidence="3" id="KW-0418">Kinase</keyword>
<dbReference type="Pfam" id="PF00406">
    <property type="entry name" value="ADK"/>
    <property type="match status" value="2"/>
</dbReference>
<dbReference type="GO" id="GO:0006139">
    <property type="term" value="P:nucleobase-containing compound metabolic process"/>
    <property type="evidence" value="ECO:0007669"/>
    <property type="project" value="InterPro"/>
</dbReference>
<evidence type="ECO:0008006" key="6">
    <source>
        <dbReference type="Google" id="ProtNLM"/>
    </source>
</evidence>
<dbReference type="InterPro" id="IPR000850">
    <property type="entry name" value="Adenylat/UMP-CMP_kin"/>
</dbReference>
<name>A0A553NCZ5_TIGCA</name>
<evidence type="ECO:0000313" key="4">
    <source>
        <dbReference type="EMBL" id="TRY63285.1"/>
    </source>
</evidence>
<evidence type="ECO:0000256" key="3">
    <source>
        <dbReference type="ARBA" id="ARBA00022777"/>
    </source>
</evidence>
<dbReference type="Gene3D" id="3.40.50.300">
    <property type="entry name" value="P-loop containing nucleotide triphosphate hydrolases"/>
    <property type="match status" value="2"/>
</dbReference>
<proteinExistence type="predicted"/>
<accession>A0A553NCZ5</accession>
<evidence type="ECO:0000256" key="2">
    <source>
        <dbReference type="ARBA" id="ARBA00022741"/>
    </source>
</evidence>
<dbReference type="CDD" id="cd01428">
    <property type="entry name" value="ADK"/>
    <property type="match status" value="1"/>
</dbReference>
<keyword evidence="2" id="KW-0547">Nucleotide-binding</keyword>
<dbReference type="GO" id="GO:0019205">
    <property type="term" value="F:nucleobase-containing compound kinase activity"/>
    <property type="evidence" value="ECO:0007669"/>
    <property type="project" value="InterPro"/>
</dbReference>
<dbReference type="InterPro" id="IPR027417">
    <property type="entry name" value="P-loop_NTPase"/>
</dbReference>
<comment type="caution">
    <text evidence="4">The sequence shown here is derived from an EMBL/GenBank/DDBJ whole genome shotgun (WGS) entry which is preliminary data.</text>
</comment>
<dbReference type="AlphaFoldDB" id="A0A553NCZ5"/>
<dbReference type="EMBL" id="VCGU01000458">
    <property type="protein sequence ID" value="TRY63285.1"/>
    <property type="molecule type" value="Genomic_DNA"/>
</dbReference>
<dbReference type="Proteomes" id="UP000318571">
    <property type="component" value="Chromosome 10"/>
</dbReference>
<sequence length="630" mass="71328">MGICLDTEAKPLYGHAETFQSAQLRSDRVFVEQNGAVKRNGHLAHNGMSHGSHHELIRTPVIFVLGGPGSGKISHSERLARQRKGFVHINVIEILLQHLEGSDLRDVSLIPTSAVTKELMGAMKSRSNMKGFIISGYPRNMRDVADYLERVGRCDGVILINWQDDTLSQQIEYGSQIGEISLEQAKLELSNFRKHVIPVAEYFDYKQLLYVIQGERHPDNIFADYVEAFERILESEAILSRPRPQSSGSYQDYKHVNDEENSFSRQYQSATYQGLSSMTINTQVPSLNGGQPFVIWINGGPGSCKAERMDEIALLYPAWRIISTGSLLWKYLQEQDPRNDAPANYISAVVQRSDDHITSSMIYNVMSKGEMVPQGIIIDLVLDAMAQFRHSDVEGFFITGFPRDIVQAQGFEERTGLKPPCILIDCSELELGRNLGQRHGRIDDNVEAYRRRLELYRELTLPMLKTFDEQNRLKIIDGDSDSVQVVKELRRCLHREIGSLRRERAVDSIDEQDQDERAHEVNWDEEFPDSIVTRQPAMNMGTSPRHFRQSEPEEMTSAPSTVDIQAVQDVETISLMSREPALNGLDPVANGTTKRIVRHYEGINPEVEAELKKVIEELEAKGGENLIVNH</sequence>
<evidence type="ECO:0000313" key="5">
    <source>
        <dbReference type="Proteomes" id="UP000318571"/>
    </source>
</evidence>